<reference evidence="3" key="1">
    <citation type="journal article" date="2017" name="bioRxiv">
        <title>Conservation of a gene cluster reveals novel cercosporin biosynthetic mechanisms and extends production to the genus Colletotrichum.</title>
        <authorList>
            <person name="de Jonge R."/>
            <person name="Ebert M.K."/>
            <person name="Huitt-Roehl C.R."/>
            <person name="Pal P."/>
            <person name="Suttle J.C."/>
            <person name="Spanner R.E."/>
            <person name="Neubauer J.D."/>
            <person name="Jurick W.M.II."/>
            <person name="Stott K.A."/>
            <person name="Secor G.A."/>
            <person name="Thomma B.P.H.J."/>
            <person name="Van de Peer Y."/>
            <person name="Townsend C.A."/>
            <person name="Bolton M.D."/>
        </authorList>
    </citation>
    <scope>NUCLEOTIDE SEQUENCE [LARGE SCALE GENOMIC DNA]</scope>
    <source>
        <strain evidence="3">CBS538.71</strain>
    </source>
</reference>
<evidence type="ECO:0000313" key="2">
    <source>
        <dbReference type="EMBL" id="PPJ52212.1"/>
    </source>
</evidence>
<sequence length="90" mass="9421">MIFNIHAVAILALGSSLALAAAIPDPEASIIDRNTLTRRVATNPYAACNCPNNCRHKDGSSCKYYAGVSDKSDVVNGHCVSLAGQLTCQA</sequence>
<dbReference type="OrthoDB" id="4466885at2759"/>
<evidence type="ECO:0000256" key="1">
    <source>
        <dbReference type="SAM" id="SignalP"/>
    </source>
</evidence>
<organism evidence="2 3">
    <name type="scientific">Cercospora berteroae</name>
    <dbReference type="NCBI Taxonomy" id="357750"/>
    <lineage>
        <taxon>Eukaryota</taxon>
        <taxon>Fungi</taxon>
        <taxon>Dikarya</taxon>
        <taxon>Ascomycota</taxon>
        <taxon>Pezizomycotina</taxon>
        <taxon>Dothideomycetes</taxon>
        <taxon>Dothideomycetidae</taxon>
        <taxon>Mycosphaerellales</taxon>
        <taxon>Mycosphaerellaceae</taxon>
        <taxon>Cercospora</taxon>
    </lineage>
</organism>
<accession>A0A2S6BXL5</accession>
<feature type="chain" id="PRO_5015634888" description="Antifungal protein" evidence="1">
    <location>
        <begin position="21"/>
        <end position="90"/>
    </location>
</feature>
<dbReference type="Proteomes" id="UP000237631">
    <property type="component" value="Unassembled WGS sequence"/>
</dbReference>
<protein>
    <recommendedName>
        <fullName evidence="4">Antifungal protein</fullName>
    </recommendedName>
</protein>
<evidence type="ECO:0008006" key="4">
    <source>
        <dbReference type="Google" id="ProtNLM"/>
    </source>
</evidence>
<feature type="signal peptide" evidence="1">
    <location>
        <begin position="1"/>
        <end position="20"/>
    </location>
</feature>
<dbReference type="AlphaFoldDB" id="A0A2S6BXL5"/>
<name>A0A2S6BXL5_9PEZI</name>
<comment type="caution">
    <text evidence="2">The sequence shown here is derived from an EMBL/GenBank/DDBJ whole genome shotgun (WGS) entry which is preliminary data.</text>
</comment>
<keyword evidence="3" id="KW-1185">Reference proteome</keyword>
<proteinExistence type="predicted"/>
<evidence type="ECO:0000313" key="3">
    <source>
        <dbReference type="Proteomes" id="UP000237631"/>
    </source>
</evidence>
<keyword evidence="1" id="KW-0732">Signal</keyword>
<dbReference type="EMBL" id="PNEN01001713">
    <property type="protein sequence ID" value="PPJ52212.1"/>
    <property type="molecule type" value="Genomic_DNA"/>
</dbReference>
<gene>
    <name evidence="2" type="ORF">CBER1_09744</name>
</gene>